<protein>
    <recommendedName>
        <fullName evidence="3 6">Recombination-associated protein RdgC</fullName>
    </recommendedName>
</protein>
<dbReference type="GO" id="GO:0043590">
    <property type="term" value="C:bacterial nucleoid"/>
    <property type="evidence" value="ECO:0007669"/>
    <property type="project" value="TreeGrafter"/>
</dbReference>
<dbReference type="NCBIfam" id="NF001464">
    <property type="entry name" value="PRK00321.1-5"/>
    <property type="match status" value="1"/>
</dbReference>
<dbReference type="NCBIfam" id="NF001463">
    <property type="entry name" value="PRK00321.1-4"/>
    <property type="match status" value="1"/>
</dbReference>
<dbReference type="Proteomes" id="UP000472676">
    <property type="component" value="Unassembled WGS sequence"/>
</dbReference>
<name>A0A6M2BNI7_9GAMM</name>
<evidence type="ECO:0000256" key="3">
    <source>
        <dbReference type="ARBA" id="ARBA00022296"/>
    </source>
</evidence>
<gene>
    <name evidence="6" type="primary">rdgC</name>
    <name evidence="7" type="ORF">G7Y85_02460</name>
</gene>
<keyword evidence="5 6" id="KW-0233">DNA recombination</keyword>
<dbReference type="GO" id="GO:0006310">
    <property type="term" value="P:DNA recombination"/>
    <property type="evidence" value="ECO:0007669"/>
    <property type="project" value="UniProtKB-UniRule"/>
</dbReference>
<dbReference type="GO" id="GO:0000018">
    <property type="term" value="P:regulation of DNA recombination"/>
    <property type="evidence" value="ECO:0007669"/>
    <property type="project" value="TreeGrafter"/>
</dbReference>
<accession>A0A6M2BNI7</accession>
<evidence type="ECO:0000313" key="8">
    <source>
        <dbReference type="Proteomes" id="UP000472676"/>
    </source>
</evidence>
<evidence type="ECO:0000256" key="5">
    <source>
        <dbReference type="ARBA" id="ARBA00023172"/>
    </source>
</evidence>
<organism evidence="7 8">
    <name type="scientific">Solimonas terrae</name>
    <dbReference type="NCBI Taxonomy" id="1396819"/>
    <lineage>
        <taxon>Bacteria</taxon>
        <taxon>Pseudomonadati</taxon>
        <taxon>Pseudomonadota</taxon>
        <taxon>Gammaproteobacteria</taxon>
        <taxon>Nevskiales</taxon>
        <taxon>Nevskiaceae</taxon>
        <taxon>Solimonas</taxon>
    </lineage>
</organism>
<evidence type="ECO:0000313" key="7">
    <source>
        <dbReference type="EMBL" id="NGY03617.1"/>
    </source>
</evidence>
<dbReference type="Pfam" id="PF04381">
    <property type="entry name" value="RdgC"/>
    <property type="match status" value="1"/>
</dbReference>
<evidence type="ECO:0000256" key="1">
    <source>
        <dbReference type="ARBA" id="ARBA00004453"/>
    </source>
</evidence>
<dbReference type="InterPro" id="IPR007476">
    <property type="entry name" value="RdgC"/>
</dbReference>
<evidence type="ECO:0000256" key="2">
    <source>
        <dbReference type="ARBA" id="ARBA00008657"/>
    </source>
</evidence>
<comment type="subcellular location">
    <subcellularLocation>
        <location evidence="1 6">Cytoplasm</location>
        <location evidence="1 6">Nucleoid</location>
    </subcellularLocation>
</comment>
<keyword evidence="4 6" id="KW-0963">Cytoplasm</keyword>
<dbReference type="PANTHER" id="PTHR38103:SF1">
    <property type="entry name" value="RECOMBINATION-ASSOCIATED PROTEIN RDGC"/>
    <property type="match status" value="1"/>
</dbReference>
<dbReference type="HAMAP" id="MF_00194">
    <property type="entry name" value="RdgC"/>
    <property type="match status" value="1"/>
</dbReference>
<comment type="function">
    <text evidence="6">May be involved in recombination.</text>
</comment>
<proteinExistence type="inferred from homology"/>
<dbReference type="EMBL" id="JAAMOW010000001">
    <property type="protein sequence ID" value="NGY03617.1"/>
    <property type="molecule type" value="Genomic_DNA"/>
</dbReference>
<keyword evidence="8" id="KW-1185">Reference proteome</keyword>
<dbReference type="AlphaFoldDB" id="A0A6M2BNI7"/>
<dbReference type="GO" id="GO:0005737">
    <property type="term" value="C:cytoplasm"/>
    <property type="evidence" value="ECO:0007669"/>
    <property type="project" value="UniProtKB-UniRule"/>
</dbReference>
<dbReference type="GO" id="GO:0003690">
    <property type="term" value="F:double-stranded DNA binding"/>
    <property type="evidence" value="ECO:0007669"/>
    <property type="project" value="TreeGrafter"/>
</dbReference>
<dbReference type="PANTHER" id="PTHR38103">
    <property type="entry name" value="RECOMBINATION-ASSOCIATED PROTEIN RDGC"/>
    <property type="match status" value="1"/>
</dbReference>
<comment type="caution">
    <text evidence="7">The sequence shown here is derived from an EMBL/GenBank/DDBJ whole genome shotgun (WGS) entry which is preliminary data.</text>
</comment>
<sequence>MWFKNLQTYRLAGEWTLAPGAFEERLARHPLHPCIGLNPQSRGWVGPGTNTAQLVYAQGRQMLIALGVEQKLLPSSVVRQTVDERADELEQRQGFKPGRKQLRDLKDQVTAELMPRAFAKRRSTRAWIDPVSGWIVVDAASPARAEELLEVLRDEVEGLSLELPELAQSPATAMTAWLAGGDAPGTFELDQECELRGNDQSKPTVRYLRHSLEGAEVRKHIAEGKLATRLGLRWNNRASFVLTDKFEVKKLRFEDIEKAREDVATESPEEQFDAEFALMSGELVALLADLEKAMGGTAGKAAT</sequence>
<evidence type="ECO:0000256" key="4">
    <source>
        <dbReference type="ARBA" id="ARBA00022490"/>
    </source>
</evidence>
<comment type="similarity">
    <text evidence="2 6">Belongs to the RdgC family.</text>
</comment>
<reference evidence="7 8" key="1">
    <citation type="journal article" date="2014" name="Int. J. Syst. Evol. Microbiol.">
        <title>Solimonas terrae sp. nov., isolated from soil.</title>
        <authorList>
            <person name="Kim S.J."/>
            <person name="Moon J.Y."/>
            <person name="Weon H.Y."/>
            <person name="Ahn J.H."/>
            <person name="Chen W.M."/>
            <person name="Kwon S.W."/>
        </authorList>
    </citation>
    <scope>NUCLEOTIDE SEQUENCE [LARGE SCALE GENOMIC DNA]</scope>
    <source>
        <strain evidence="7 8">KIS83-12</strain>
    </source>
</reference>
<dbReference type="RefSeq" id="WP_166251174.1">
    <property type="nucleotide sequence ID" value="NZ_JAAMOW010000001.1"/>
</dbReference>
<evidence type="ECO:0000256" key="6">
    <source>
        <dbReference type="HAMAP-Rule" id="MF_00194"/>
    </source>
</evidence>